<dbReference type="AlphaFoldDB" id="A0A542Z8D1"/>
<dbReference type="RefSeq" id="WP_142094511.1">
    <property type="nucleotide sequence ID" value="NZ_BAAAMD010000002.1"/>
</dbReference>
<evidence type="ECO:0000256" key="4">
    <source>
        <dbReference type="ARBA" id="ARBA00022692"/>
    </source>
</evidence>
<evidence type="ECO:0000256" key="5">
    <source>
        <dbReference type="ARBA" id="ARBA00022989"/>
    </source>
</evidence>
<keyword evidence="6 8" id="KW-0472">Membrane</keyword>
<keyword evidence="10" id="KW-1185">Reference proteome</keyword>
<evidence type="ECO:0000256" key="2">
    <source>
        <dbReference type="ARBA" id="ARBA00022448"/>
    </source>
</evidence>
<dbReference type="InterPro" id="IPR000390">
    <property type="entry name" value="Small_drug/metabolite_transptr"/>
</dbReference>
<gene>
    <name evidence="9" type="ORF">FB460_2500</name>
</gene>
<evidence type="ECO:0000313" key="9">
    <source>
        <dbReference type="EMBL" id="TQL56607.1"/>
    </source>
</evidence>
<feature type="transmembrane region" description="Helical" evidence="8">
    <location>
        <begin position="29"/>
        <end position="45"/>
    </location>
</feature>
<keyword evidence="3" id="KW-1003">Cell membrane</keyword>
<protein>
    <submittedName>
        <fullName evidence="9">Small multidrug resistance pump</fullName>
    </submittedName>
</protein>
<evidence type="ECO:0000256" key="8">
    <source>
        <dbReference type="SAM" id="Phobius"/>
    </source>
</evidence>
<evidence type="ECO:0000256" key="7">
    <source>
        <dbReference type="RuleBase" id="RU003942"/>
    </source>
</evidence>
<evidence type="ECO:0000313" key="10">
    <source>
        <dbReference type="Proteomes" id="UP000316196"/>
    </source>
</evidence>
<organism evidence="9 10">
    <name type="scientific">Propioniferax innocua</name>
    <dbReference type="NCBI Taxonomy" id="1753"/>
    <lineage>
        <taxon>Bacteria</taxon>
        <taxon>Bacillati</taxon>
        <taxon>Actinomycetota</taxon>
        <taxon>Actinomycetes</taxon>
        <taxon>Propionibacteriales</taxon>
        <taxon>Propionibacteriaceae</taxon>
        <taxon>Propioniferax</taxon>
    </lineage>
</organism>
<reference evidence="9 10" key="1">
    <citation type="submission" date="2019-06" db="EMBL/GenBank/DDBJ databases">
        <title>Sequencing the genomes of 1000 actinobacteria strains.</title>
        <authorList>
            <person name="Klenk H.-P."/>
        </authorList>
    </citation>
    <scope>NUCLEOTIDE SEQUENCE [LARGE SCALE GENOMIC DNA]</scope>
    <source>
        <strain evidence="9 10">DSM 8251</strain>
    </source>
</reference>
<dbReference type="SUPFAM" id="SSF103481">
    <property type="entry name" value="Multidrug resistance efflux transporter EmrE"/>
    <property type="match status" value="1"/>
</dbReference>
<evidence type="ECO:0000256" key="6">
    <source>
        <dbReference type="ARBA" id="ARBA00023136"/>
    </source>
</evidence>
<dbReference type="GO" id="GO:0015220">
    <property type="term" value="F:choline transmembrane transporter activity"/>
    <property type="evidence" value="ECO:0007669"/>
    <property type="project" value="TreeGrafter"/>
</dbReference>
<dbReference type="Pfam" id="PF00893">
    <property type="entry name" value="Multi_Drug_Res"/>
    <property type="match status" value="1"/>
</dbReference>
<keyword evidence="5 8" id="KW-1133">Transmembrane helix</keyword>
<feature type="transmembrane region" description="Helical" evidence="8">
    <location>
        <begin position="85"/>
        <end position="102"/>
    </location>
</feature>
<accession>A0A542Z8D1</accession>
<evidence type="ECO:0000256" key="1">
    <source>
        <dbReference type="ARBA" id="ARBA00004651"/>
    </source>
</evidence>
<dbReference type="PANTHER" id="PTHR30561:SF1">
    <property type="entry name" value="MULTIDRUG TRANSPORTER EMRE"/>
    <property type="match status" value="1"/>
</dbReference>
<comment type="similarity">
    <text evidence="7">Belongs to the drug/metabolite transporter (DMT) superfamily. Small multidrug resistance (SMR) (TC 2.A.7.1) family.</text>
</comment>
<sequence length="103" mass="10991">MYLNLMMAVACEVAATLSMRQSQGFQRRGWLVPMGIGYLAAFWFLGRSLAAGMPVGLAYGIWAAAGVASVAILSRILWGDALTRRMVAGIVLIITGVMLVELG</sequence>
<comment type="caution">
    <text evidence="9">The sequence shown here is derived from an EMBL/GenBank/DDBJ whole genome shotgun (WGS) entry which is preliminary data.</text>
</comment>
<dbReference type="GO" id="GO:0031460">
    <property type="term" value="P:glycine betaine transport"/>
    <property type="evidence" value="ECO:0007669"/>
    <property type="project" value="TreeGrafter"/>
</dbReference>
<feature type="transmembrane region" description="Helical" evidence="8">
    <location>
        <begin position="57"/>
        <end position="78"/>
    </location>
</feature>
<dbReference type="Gene3D" id="1.10.3730.20">
    <property type="match status" value="1"/>
</dbReference>
<dbReference type="GO" id="GO:0005886">
    <property type="term" value="C:plasma membrane"/>
    <property type="evidence" value="ECO:0007669"/>
    <property type="project" value="UniProtKB-SubCell"/>
</dbReference>
<keyword evidence="2" id="KW-0813">Transport</keyword>
<name>A0A542Z8D1_9ACTN</name>
<dbReference type="GO" id="GO:0015199">
    <property type="term" value="F:amino-acid betaine transmembrane transporter activity"/>
    <property type="evidence" value="ECO:0007669"/>
    <property type="project" value="TreeGrafter"/>
</dbReference>
<dbReference type="InterPro" id="IPR045324">
    <property type="entry name" value="Small_multidrug_res"/>
</dbReference>
<dbReference type="OrthoDB" id="3733994at2"/>
<proteinExistence type="inferred from homology"/>
<keyword evidence="4 7" id="KW-0812">Transmembrane</keyword>
<dbReference type="Proteomes" id="UP000316196">
    <property type="component" value="Unassembled WGS sequence"/>
</dbReference>
<comment type="subcellular location">
    <subcellularLocation>
        <location evidence="1 7">Cell membrane</location>
        <topology evidence="1 7">Multi-pass membrane protein</topology>
    </subcellularLocation>
</comment>
<dbReference type="PANTHER" id="PTHR30561">
    <property type="entry name" value="SMR FAMILY PROTON-DEPENDENT DRUG EFFLUX TRANSPORTER SUGE"/>
    <property type="match status" value="1"/>
</dbReference>
<evidence type="ECO:0000256" key="3">
    <source>
        <dbReference type="ARBA" id="ARBA00022475"/>
    </source>
</evidence>
<dbReference type="InterPro" id="IPR037185">
    <property type="entry name" value="EmrE-like"/>
</dbReference>
<dbReference type="EMBL" id="VFOR01000004">
    <property type="protein sequence ID" value="TQL56607.1"/>
    <property type="molecule type" value="Genomic_DNA"/>
</dbReference>
<dbReference type="GO" id="GO:0015297">
    <property type="term" value="F:antiporter activity"/>
    <property type="evidence" value="ECO:0007669"/>
    <property type="project" value="TreeGrafter"/>
</dbReference>